<dbReference type="GO" id="GO:0003677">
    <property type="term" value="F:DNA binding"/>
    <property type="evidence" value="ECO:0007669"/>
    <property type="project" value="InterPro"/>
</dbReference>
<dbReference type="EMBL" id="CP042384">
    <property type="protein sequence ID" value="QEA43114.1"/>
    <property type="molecule type" value="Genomic_DNA"/>
</dbReference>
<gene>
    <name evidence="1" type="ORF">BMR96_10010</name>
    <name evidence="2" type="ORF">FGL85_11160</name>
</gene>
<name>A0A1X0VB78_LEUPS</name>
<dbReference type="Pfam" id="PF01527">
    <property type="entry name" value="HTH_Tnp_1"/>
    <property type="match status" value="1"/>
</dbReference>
<dbReference type="STRING" id="33968.BMS77_06885"/>
<dbReference type="GO" id="GO:0006313">
    <property type="term" value="P:DNA transposition"/>
    <property type="evidence" value="ECO:0007669"/>
    <property type="project" value="InterPro"/>
</dbReference>
<dbReference type="EMBL" id="MPLS01000107">
    <property type="protein sequence ID" value="ORI96930.1"/>
    <property type="molecule type" value="Genomic_DNA"/>
</dbReference>
<dbReference type="InterPro" id="IPR009057">
    <property type="entry name" value="Homeodomain-like_sf"/>
</dbReference>
<dbReference type="GO" id="GO:0004803">
    <property type="term" value="F:transposase activity"/>
    <property type="evidence" value="ECO:0007669"/>
    <property type="project" value="InterPro"/>
</dbReference>
<sequence>MESKKHYSLTTRNEVLDKVVNQLKTGKEVSREFNIPYNTVMRWVRQERDNFPKNTNNSPSNKMFDYNSQSDTVLTDINHQIKSMRFELQVLTNQNQELIEMLHNIIGKSDYIR</sequence>
<dbReference type="InterPro" id="IPR002514">
    <property type="entry name" value="Transposase_8"/>
</dbReference>
<dbReference type="RefSeq" id="WP_080519381.1">
    <property type="nucleotide sequence ID" value="NZ_CP042384.1"/>
</dbReference>
<accession>A0A1X0VB78</accession>
<reference evidence="1 3" key="1">
    <citation type="journal article" date="2017" name="Front. Microbiol.">
        <title>Genomic Characterization of Dairy Associated Leuconostoc Species and Diversity of Leuconostocs in Undefined Mixed Mesophilic Starter Cultures.</title>
        <authorList>
            <person name="Frantzen C.A."/>
            <person name="Kot W."/>
            <person name="Pedersen T.B."/>
            <person name="Ardo Y.M."/>
            <person name="Broadbent J.R."/>
            <person name="Neve H."/>
            <person name="Hansen L.H."/>
            <person name="Dal Bello F."/>
            <person name="Ostlie H.M."/>
            <person name="Kleppen H.P."/>
            <person name="Vogensen F.K."/>
            <person name="Holo H."/>
        </authorList>
    </citation>
    <scope>NUCLEOTIDE SEQUENCE [LARGE SCALE GENOMIC DNA]</scope>
    <source>
        <strain evidence="1 3">LMGCF08</strain>
    </source>
</reference>
<geneLocation type="plasmid" evidence="2">
    <name>unnamed1</name>
</geneLocation>
<proteinExistence type="predicted"/>
<dbReference type="SUPFAM" id="SSF46689">
    <property type="entry name" value="Homeodomain-like"/>
    <property type="match status" value="1"/>
</dbReference>
<organism evidence="1 3">
    <name type="scientific">Leuconostoc pseudomesenteroides</name>
    <dbReference type="NCBI Taxonomy" id="33968"/>
    <lineage>
        <taxon>Bacteria</taxon>
        <taxon>Bacillati</taxon>
        <taxon>Bacillota</taxon>
        <taxon>Bacilli</taxon>
        <taxon>Lactobacillales</taxon>
        <taxon>Lactobacillaceae</taxon>
        <taxon>Leuconostoc</taxon>
    </lineage>
</organism>
<protein>
    <submittedName>
        <fullName evidence="2">Transposase</fullName>
    </submittedName>
</protein>
<evidence type="ECO:0000313" key="2">
    <source>
        <dbReference type="EMBL" id="QEA43114.1"/>
    </source>
</evidence>
<dbReference type="AlphaFoldDB" id="A0A1X0VB78"/>
<evidence type="ECO:0000313" key="1">
    <source>
        <dbReference type="EMBL" id="ORI96930.1"/>
    </source>
</evidence>
<evidence type="ECO:0000313" key="4">
    <source>
        <dbReference type="Proteomes" id="UP000321296"/>
    </source>
</evidence>
<reference evidence="2 4" key="2">
    <citation type="submission" date="2019-06" db="EMBL/GenBank/DDBJ databases">
        <title>Genome analyses of bacteria isolated from kimchi.</title>
        <authorList>
            <person name="Lee S."/>
            <person name="Ahn S."/>
            <person name="Roh S."/>
        </authorList>
    </citation>
    <scope>NUCLEOTIDE SEQUENCE [LARGE SCALE GENOMIC DNA]</scope>
    <source>
        <strain evidence="2 4">CBA3630</strain>
        <plasmid evidence="2 4">unnamed1</plasmid>
    </source>
</reference>
<dbReference type="Proteomes" id="UP000321296">
    <property type="component" value="Plasmid unnamed1"/>
</dbReference>
<dbReference type="KEGG" id="lpse:FGL85_11160"/>
<dbReference type="Proteomes" id="UP000192288">
    <property type="component" value="Unassembled WGS sequence"/>
</dbReference>
<keyword evidence="2" id="KW-0614">Plasmid</keyword>
<evidence type="ECO:0000313" key="3">
    <source>
        <dbReference type="Proteomes" id="UP000192288"/>
    </source>
</evidence>